<evidence type="ECO:0000256" key="6">
    <source>
        <dbReference type="ARBA" id="ARBA00022723"/>
    </source>
</evidence>
<evidence type="ECO:0000256" key="4">
    <source>
        <dbReference type="ARBA" id="ARBA00012982"/>
    </source>
</evidence>
<accession>A0A6N9N4F8</accession>
<evidence type="ECO:0000313" key="13">
    <source>
        <dbReference type="Proteomes" id="UP000517067"/>
    </source>
</evidence>
<dbReference type="PANTHER" id="PTHR12589:SF7">
    <property type="entry name" value="6-PYRUVOYL TETRAHYDROBIOPTERIN SYNTHASE"/>
    <property type="match status" value="1"/>
</dbReference>
<dbReference type="EC" id="4.1.2.50" evidence="4"/>
<dbReference type="InterPro" id="IPR007115">
    <property type="entry name" value="6-PTP_synth/QueD"/>
</dbReference>
<comment type="caution">
    <text evidence="12">The sequence shown here is derived from an EMBL/GenBank/DDBJ whole genome shotgun (WGS) entry which is preliminary data.</text>
</comment>
<evidence type="ECO:0000256" key="5">
    <source>
        <dbReference type="ARBA" id="ARBA00018141"/>
    </source>
</evidence>
<protein>
    <recommendedName>
        <fullName evidence="5">6-carboxy-5,6,7,8-tetrahydropterin synthase</fullName>
        <ecNumber evidence="4">4.1.2.50</ecNumber>
    </recommendedName>
    <alternativeName>
        <fullName evidence="9">Queuosine biosynthesis protein QueD</fullName>
    </alternativeName>
</protein>
<proteinExistence type="inferred from homology"/>
<dbReference type="Gene3D" id="3.30.479.10">
    <property type="entry name" value="6-pyruvoyl tetrahydropterin synthase/QueD"/>
    <property type="match status" value="1"/>
</dbReference>
<dbReference type="Proteomes" id="UP000517067">
    <property type="component" value="Unassembled WGS sequence"/>
</dbReference>
<name>A0A6N9N4F8_ECOLX</name>
<evidence type="ECO:0000313" key="11">
    <source>
        <dbReference type="EMBL" id="NYP88757.1"/>
    </source>
</evidence>
<dbReference type="PANTHER" id="PTHR12589">
    <property type="entry name" value="PYRUVOYL TETRAHYDROBIOPTERIN SYNTHASE"/>
    <property type="match status" value="1"/>
</dbReference>
<gene>
    <name evidence="12" type="ORF">G4A38_27625</name>
    <name evidence="11" type="ORF">G4A47_27315</name>
</gene>
<dbReference type="SUPFAM" id="SSF55620">
    <property type="entry name" value="Tetrahydrobiopterin biosynthesis enzymes-like"/>
    <property type="match status" value="1"/>
</dbReference>
<organism evidence="12">
    <name type="scientific">Escherichia coli</name>
    <dbReference type="NCBI Taxonomy" id="562"/>
    <lineage>
        <taxon>Bacteria</taxon>
        <taxon>Pseudomonadati</taxon>
        <taxon>Pseudomonadota</taxon>
        <taxon>Gammaproteobacteria</taxon>
        <taxon>Enterobacterales</taxon>
        <taxon>Enterobacteriaceae</taxon>
        <taxon>Escherichia</taxon>
    </lineage>
</organism>
<keyword evidence="7" id="KW-0862">Zinc</keyword>
<comment type="pathway">
    <text evidence="2">Purine metabolism; 7-cyano-7-deazaguanine biosynthesis.</text>
</comment>
<dbReference type="GO" id="GO:0046872">
    <property type="term" value="F:metal ion binding"/>
    <property type="evidence" value="ECO:0007669"/>
    <property type="project" value="UniProtKB-KW"/>
</dbReference>
<evidence type="ECO:0000256" key="8">
    <source>
        <dbReference type="ARBA" id="ARBA00023239"/>
    </source>
</evidence>
<dbReference type="EMBL" id="JABUPJ010000123">
    <property type="protein sequence ID" value="NYQ42186.1"/>
    <property type="molecule type" value="Genomic_DNA"/>
</dbReference>
<dbReference type="Proteomes" id="UP000540485">
    <property type="component" value="Unassembled WGS sequence"/>
</dbReference>
<comment type="catalytic activity">
    <reaction evidence="10">
        <text>7,8-dihydroneopterin 3'-triphosphate + H2O = 6-carboxy-5,6,7,8-tetrahydropterin + triphosphate + acetaldehyde + 2 H(+)</text>
        <dbReference type="Rhea" id="RHEA:27966"/>
        <dbReference type="ChEBI" id="CHEBI:15343"/>
        <dbReference type="ChEBI" id="CHEBI:15377"/>
        <dbReference type="ChEBI" id="CHEBI:15378"/>
        <dbReference type="ChEBI" id="CHEBI:18036"/>
        <dbReference type="ChEBI" id="CHEBI:58462"/>
        <dbReference type="ChEBI" id="CHEBI:61032"/>
        <dbReference type="EC" id="4.1.2.50"/>
    </reaction>
</comment>
<dbReference type="InterPro" id="IPR038418">
    <property type="entry name" value="6-PTP_synth/QueD_sf"/>
</dbReference>
<evidence type="ECO:0000256" key="7">
    <source>
        <dbReference type="ARBA" id="ARBA00022833"/>
    </source>
</evidence>
<comment type="similarity">
    <text evidence="3">Belongs to the PTPS family. QueD subfamily.</text>
</comment>
<evidence type="ECO:0000256" key="10">
    <source>
        <dbReference type="ARBA" id="ARBA00048807"/>
    </source>
</evidence>
<evidence type="ECO:0000256" key="2">
    <source>
        <dbReference type="ARBA" id="ARBA00005061"/>
    </source>
</evidence>
<dbReference type="GO" id="GO:0070497">
    <property type="term" value="F:6-carboxytetrahydropterin synthase activity"/>
    <property type="evidence" value="ECO:0007669"/>
    <property type="project" value="UniProtKB-EC"/>
</dbReference>
<reference evidence="12 13" key="1">
    <citation type="journal article" date="2020" name="J. Appl. Microbiol.">
        <title>Genetic characterization of Shigatoxigenic and enteropathogenic Escherichia coli O80:H2 from diarrheic and septicemic calves and relatedness to human Shigatoxigenic E. coli O80:H2.</title>
        <authorList>
            <person name="Habets A."/>
            <person name="Crombe F."/>
            <person name="Nakamura K."/>
            <person name="Guerin V."/>
            <person name="De Rauw K."/>
            <person name="Pierard D."/>
            <person name="Saulmont M."/>
            <person name="Hayashi T."/>
            <person name="Mainil J.G."/>
            <person name="Thiry D."/>
        </authorList>
    </citation>
    <scope>NUCLEOTIDE SEQUENCE [LARGE SCALE GENOMIC DNA]</scope>
    <source>
        <strain evidence="12">EH3306</strain>
        <strain evidence="11 13">EH3307</strain>
    </source>
</reference>
<sequence length="61" mass="6914">MDTIRITKCFTFDMAHALKGYDGLCRNIHGHTYMLRVTLAGKIKHEDSNPKNGFVLDFGDV</sequence>
<dbReference type="UniPathway" id="UPA00391"/>
<evidence type="ECO:0000313" key="12">
    <source>
        <dbReference type="EMBL" id="NYQ42186.1"/>
    </source>
</evidence>
<keyword evidence="6" id="KW-0479">Metal-binding</keyword>
<comment type="cofactor">
    <cofactor evidence="1">
        <name>Zn(2+)</name>
        <dbReference type="ChEBI" id="CHEBI:29105"/>
    </cofactor>
</comment>
<dbReference type="RefSeq" id="WP_085970005.1">
    <property type="nucleotide sequence ID" value="NZ_CABWJO010000005.1"/>
</dbReference>
<dbReference type="Pfam" id="PF01242">
    <property type="entry name" value="PTPS"/>
    <property type="match status" value="1"/>
</dbReference>
<keyword evidence="8" id="KW-0456">Lyase</keyword>
<evidence type="ECO:0000256" key="3">
    <source>
        <dbReference type="ARBA" id="ARBA00008900"/>
    </source>
</evidence>
<dbReference type="AlphaFoldDB" id="A0A6N9N4F8"/>
<evidence type="ECO:0000256" key="9">
    <source>
        <dbReference type="ARBA" id="ARBA00031449"/>
    </source>
</evidence>
<dbReference type="EMBL" id="JABUPU010000124">
    <property type="protein sequence ID" value="NYP88757.1"/>
    <property type="molecule type" value="Genomic_DNA"/>
</dbReference>
<evidence type="ECO:0000256" key="1">
    <source>
        <dbReference type="ARBA" id="ARBA00001947"/>
    </source>
</evidence>